<dbReference type="GO" id="GO:0005886">
    <property type="term" value="C:plasma membrane"/>
    <property type="evidence" value="ECO:0007669"/>
    <property type="project" value="TreeGrafter"/>
</dbReference>
<dbReference type="Gene3D" id="3.10.580.10">
    <property type="entry name" value="CBS-domain"/>
    <property type="match status" value="1"/>
</dbReference>
<protein>
    <recommendedName>
        <fullName evidence="15">Membrane protein, PF01595 family</fullName>
    </recommendedName>
</protein>
<dbReference type="InterPro" id="IPR005170">
    <property type="entry name" value="Transptr-assoc_dom"/>
</dbReference>
<reference evidence="13 14" key="1">
    <citation type="submission" date="2011-08" db="EMBL/GenBank/DDBJ databases">
        <title>The Genome Sequence of Eubacteriaceae bacterium ACC19a.</title>
        <authorList>
            <consortium name="The Broad Institute Genome Sequencing Platform"/>
            <person name="Earl A."/>
            <person name="Ward D."/>
            <person name="Feldgarden M."/>
            <person name="Gevers D."/>
            <person name="Sizova M."/>
            <person name="Hazen A."/>
            <person name="Epstein S."/>
            <person name="Young S.K."/>
            <person name="Zeng Q."/>
            <person name="Gargeya S."/>
            <person name="Fitzgerald M."/>
            <person name="Haas B."/>
            <person name="Abouelleil A."/>
            <person name="Alvarado L."/>
            <person name="Arachchi H.M."/>
            <person name="Berlin A."/>
            <person name="Brown A."/>
            <person name="Chapman S.B."/>
            <person name="Chen Z."/>
            <person name="Dunbar C."/>
            <person name="Freedman E."/>
            <person name="Gearin G."/>
            <person name="Gellesch M."/>
            <person name="Goldberg J."/>
            <person name="Griggs A."/>
            <person name="Gujja S."/>
            <person name="Heiman D."/>
            <person name="Howarth C."/>
            <person name="Larson L."/>
            <person name="Lui A."/>
            <person name="MacDonald P.J.P."/>
            <person name="Montmayeur A."/>
            <person name="Murphy C."/>
            <person name="Neiman D."/>
            <person name="Pearson M."/>
            <person name="Priest M."/>
            <person name="Roberts A."/>
            <person name="Saif S."/>
            <person name="Shea T."/>
            <person name="Shenoy N."/>
            <person name="Sisk P."/>
            <person name="Stolte C."/>
            <person name="Sykes S."/>
            <person name="Wortman J."/>
            <person name="Nusbaum C."/>
            <person name="Birren B."/>
        </authorList>
    </citation>
    <scope>NUCLEOTIDE SEQUENCE [LARGE SCALE GENOMIC DNA]</scope>
    <source>
        <strain evidence="13 14">ACC19a</strain>
    </source>
</reference>
<name>G9X2X1_9FIRM</name>
<evidence type="ECO:0008006" key="15">
    <source>
        <dbReference type="Google" id="ProtNLM"/>
    </source>
</evidence>
<evidence type="ECO:0000256" key="7">
    <source>
        <dbReference type="ARBA" id="ARBA00023136"/>
    </source>
</evidence>
<dbReference type="SUPFAM" id="SSF54631">
    <property type="entry name" value="CBS-domain pair"/>
    <property type="match status" value="1"/>
</dbReference>
<dbReference type="PANTHER" id="PTHR22777:SF17">
    <property type="entry name" value="UPF0053 PROTEIN SLL0260"/>
    <property type="match status" value="1"/>
</dbReference>
<accession>G9X2X1</accession>
<feature type="transmembrane region" description="Helical" evidence="10">
    <location>
        <begin position="128"/>
        <end position="150"/>
    </location>
</feature>
<dbReference type="PROSITE" id="PS51371">
    <property type="entry name" value="CBS"/>
    <property type="match status" value="2"/>
</dbReference>
<dbReference type="PROSITE" id="PS51846">
    <property type="entry name" value="CNNM"/>
    <property type="match status" value="1"/>
</dbReference>
<evidence type="ECO:0000256" key="3">
    <source>
        <dbReference type="ARBA" id="ARBA00022692"/>
    </source>
</evidence>
<dbReference type="RefSeq" id="WP_009524964.1">
    <property type="nucleotide sequence ID" value="NZ_JBQMYZ010000005.1"/>
</dbReference>
<sequence length="418" mass="47297">MSEVQNIIILIILISFSAFFSASETALINMNKIRLKHLVKENVKNADILENLYIDSDKLLGAILIGNNLVNVAASSIATTIATNKFSNAGLGVAVGFTTFVILVFGEITPKNYALENSEKISLKIAPIINFLVKFFTPVLFILTSISNLISKLFGSDKFAEQPFITQDELKTIVDVSSKEGILELRETEMIQNIFEFKDLTIEDIMIQRRDIVAIEHDTTYDEIITVFKEKKLSRLPVYKDTIDEIIGFLYAKDLFFAVSEEKDFNIDSIMRKPVFVNEFVKISDFFKKMQQNKTHIAIVLDEYGGVAGIVTMEDVIEEIVGDIYDEYDNTDEEIKKVKDGGYIINANAKLTDIEEAIGIQLKSEDYESLGGYIIDKLGEIPTQGQILEEDDWKFIIISMDKNRINKVKMLNTKNLLK</sequence>
<keyword evidence="3 9" id="KW-0812">Transmembrane</keyword>
<dbReference type="InterPro" id="IPR036318">
    <property type="entry name" value="FAD-bd_PCMH-like_sf"/>
</dbReference>
<evidence type="ECO:0000256" key="9">
    <source>
        <dbReference type="PROSITE-ProRule" id="PRU01193"/>
    </source>
</evidence>
<dbReference type="Gene3D" id="3.30.465.10">
    <property type="match status" value="1"/>
</dbReference>
<keyword evidence="6 8" id="KW-0129">CBS domain</keyword>
<dbReference type="AlphaFoldDB" id="G9X2X1"/>
<evidence type="ECO:0000256" key="5">
    <source>
        <dbReference type="ARBA" id="ARBA00022989"/>
    </source>
</evidence>
<comment type="similarity">
    <text evidence="2">Belongs to the UPF0053 family.</text>
</comment>
<dbReference type="EMBL" id="AFZE01000056">
    <property type="protein sequence ID" value="EHL11191.1"/>
    <property type="molecule type" value="Genomic_DNA"/>
</dbReference>
<feature type="domain" description="CNNM transmembrane" evidence="12">
    <location>
        <begin position="1"/>
        <end position="187"/>
    </location>
</feature>
<evidence type="ECO:0000259" key="11">
    <source>
        <dbReference type="PROSITE" id="PS51371"/>
    </source>
</evidence>
<feature type="transmembrane region" description="Helical" evidence="10">
    <location>
        <begin position="89"/>
        <end position="108"/>
    </location>
</feature>
<dbReference type="Proteomes" id="UP000006437">
    <property type="component" value="Unassembled WGS sequence"/>
</dbReference>
<evidence type="ECO:0000256" key="6">
    <source>
        <dbReference type="ARBA" id="ARBA00023122"/>
    </source>
</evidence>
<keyword evidence="4" id="KW-0677">Repeat</keyword>
<evidence type="ECO:0000256" key="10">
    <source>
        <dbReference type="SAM" id="Phobius"/>
    </source>
</evidence>
<dbReference type="CDD" id="cd04590">
    <property type="entry name" value="CBS_pair_CorC_HlyC_assoc"/>
    <property type="match status" value="1"/>
</dbReference>
<dbReference type="HOGENOM" id="CLU_015237_4_1_9"/>
<dbReference type="SUPFAM" id="SSF56176">
    <property type="entry name" value="FAD-binding/transporter-associated domain-like"/>
    <property type="match status" value="1"/>
</dbReference>
<dbReference type="InterPro" id="IPR016169">
    <property type="entry name" value="FAD-bd_PCMH_sub2"/>
</dbReference>
<evidence type="ECO:0000256" key="1">
    <source>
        <dbReference type="ARBA" id="ARBA00004141"/>
    </source>
</evidence>
<dbReference type="SMART" id="SM01091">
    <property type="entry name" value="CorC_HlyC"/>
    <property type="match status" value="1"/>
</dbReference>
<dbReference type="PANTHER" id="PTHR22777">
    <property type="entry name" value="HEMOLYSIN-RELATED"/>
    <property type="match status" value="1"/>
</dbReference>
<comment type="caution">
    <text evidence="13">The sequence shown here is derived from an EMBL/GenBank/DDBJ whole genome shotgun (WGS) entry which is preliminary data.</text>
</comment>
<evidence type="ECO:0000256" key="8">
    <source>
        <dbReference type="PROSITE-ProRule" id="PRU00703"/>
    </source>
</evidence>
<feature type="domain" description="CBS" evidence="11">
    <location>
        <begin position="206"/>
        <end position="265"/>
    </location>
</feature>
<gene>
    <name evidence="13" type="ORF">HMPREF9629_00728</name>
</gene>
<dbReference type="Pfam" id="PF03471">
    <property type="entry name" value="CorC_HlyC"/>
    <property type="match status" value="1"/>
</dbReference>
<dbReference type="InterPro" id="IPR000644">
    <property type="entry name" value="CBS_dom"/>
</dbReference>
<feature type="domain" description="CBS" evidence="11">
    <location>
        <begin position="270"/>
        <end position="327"/>
    </location>
</feature>
<evidence type="ECO:0000256" key="2">
    <source>
        <dbReference type="ARBA" id="ARBA00006337"/>
    </source>
</evidence>
<evidence type="ECO:0000256" key="4">
    <source>
        <dbReference type="ARBA" id="ARBA00022737"/>
    </source>
</evidence>
<dbReference type="GO" id="GO:0050660">
    <property type="term" value="F:flavin adenine dinucleotide binding"/>
    <property type="evidence" value="ECO:0007669"/>
    <property type="project" value="InterPro"/>
</dbReference>
<dbReference type="SMART" id="SM00116">
    <property type="entry name" value="CBS"/>
    <property type="match status" value="2"/>
</dbReference>
<dbReference type="PATRIC" id="fig|796937.3.peg.1961"/>
<dbReference type="InterPro" id="IPR046342">
    <property type="entry name" value="CBS_dom_sf"/>
</dbReference>
<organism evidence="13 14">
    <name type="scientific">Peptoanaerobacter stomatis</name>
    <dbReference type="NCBI Taxonomy" id="796937"/>
    <lineage>
        <taxon>Bacteria</taxon>
        <taxon>Bacillati</taxon>
        <taxon>Bacillota</taxon>
        <taxon>Clostridia</taxon>
        <taxon>Peptostreptococcales</taxon>
        <taxon>Filifactoraceae</taxon>
        <taxon>Peptoanaerobacter</taxon>
    </lineage>
</organism>
<dbReference type="Pfam" id="PF01595">
    <property type="entry name" value="CNNM"/>
    <property type="match status" value="1"/>
</dbReference>
<evidence type="ECO:0000313" key="13">
    <source>
        <dbReference type="EMBL" id="EHL11191.1"/>
    </source>
</evidence>
<keyword evidence="5 9" id="KW-1133">Transmembrane helix</keyword>
<dbReference type="BioCyc" id="EBAC796937-HMP:GMGH-730-MONOMER"/>
<evidence type="ECO:0000313" key="14">
    <source>
        <dbReference type="Proteomes" id="UP000006437"/>
    </source>
</evidence>
<dbReference type="FunFam" id="3.10.580.10:FF:000002">
    <property type="entry name" value="Magnesium/cobalt efflux protein CorC"/>
    <property type="match status" value="1"/>
</dbReference>
<comment type="subcellular location">
    <subcellularLocation>
        <location evidence="1">Membrane</location>
        <topology evidence="1">Multi-pass membrane protein</topology>
    </subcellularLocation>
</comment>
<proteinExistence type="inferred from homology"/>
<keyword evidence="7 9" id="KW-0472">Membrane</keyword>
<feature type="transmembrane region" description="Helical" evidence="10">
    <location>
        <begin position="6"/>
        <end position="28"/>
    </location>
</feature>
<evidence type="ECO:0000259" key="12">
    <source>
        <dbReference type="PROSITE" id="PS51846"/>
    </source>
</evidence>
<dbReference type="InterPro" id="IPR002550">
    <property type="entry name" value="CNNM"/>
</dbReference>
<dbReference type="InterPro" id="IPR044751">
    <property type="entry name" value="Ion_transp-like_CBS"/>
</dbReference>
<dbReference type="Pfam" id="PF00571">
    <property type="entry name" value="CBS"/>
    <property type="match status" value="2"/>
</dbReference>